<dbReference type="GeneID" id="27315030"/>
<dbReference type="HOGENOM" id="CLU_009834_7_2_1"/>
<evidence type="ECO:0000256" key="1">
    <source>
        <dbReference type="ARBA" id="ARBA00004685"/>
    </source>
</evidence>
<dbReference type="Pfam" id="PF00378">
    <property type="entry name" value="ECH_1"/>
    <property type="match status" value="1"/>
</dbReference>
<dbReference type="PANTHER" id="PTHR43684:SF4">
    <property type="entry name" value="ENOYL-COA HYDRATASE_ISOMERASE FAMILY PROTEIN (AFU_ORTHOLOGUE AFUA_1G01890)"/>
    <property type="match status" value="1"/>
</dbReference>
<evidence type="ECO:0000313" key="5">
    <source>
        <dbReference type="Proteomes" id="UP000053259"/>
    </source>
</evidence>
<name>A0A0D2AQX9_9PEZI</name>
<dbReference type="Gene3D" id="3.90.226.10">
    <property type="entry name" value="2-enoyl-CoA Hydratase, Chain A, domain 1"/>
    <property type="match status" value="1"/>
</dbReference>
<dbReference type="EMBL" id="KN847554">
    <property type="protein sequence ID" value="KIW01584.1"/>
    <property type="molecule type" value="Genomic_DNA"/>
</dbReference>
<dbReference type="VEuPathDB" id="FungiDB:PV09_07057"/>
<dbReference type="PANTHER" id="PTHR43684">
    <property type="match status" value="1"/>
</dbReference>
<evidence type="ECO:0000256" key="2">
    <source>
        <dbReference type="ARBA" id="ARBA00005254"/>
    </source>
</evidence>
<proteinExistence type="inferred from homology"/>
<organism evidence="4 5">
    <name type="scientific">Verruconis gallopava</name>
    <dbReference type="NCBI Taxonomy" id="253628"/>
    <lineage>
        <taxon>Eukaryota</taxon>
        <taxon>Fungi</taxon>
        <taxon>Dikarya</taxon>
        <taxon>Ascomycota</taxon>
        <taxon>Pezizomycotina</taxon>
        <taxon>Dothideomycetes</taxon>
        <taxon>Pleosporomycetidae</taxon>
        <taxon>Venturiales</taxon>
        <taxon>Sympoventuriaceae</taxon>
        <taxon>Verruconis</taxon>
    </lineage>
</organism>
<dbReference type="InterPro" id="IPR014748">
    <property type="entry name" value="Enoyl-CoA_hydra_C"/>
</dbReference>
<evidence type="ECO:0000256" key="3">
    <source>
        <dbReference type="ARBA" id="ARBA00023026"/>
    </source>
</evidence>
<dbReference type="RefSeq" id="XP_016211453.1">
    <property type="nucleotide sequence ID" value="XM_016360776.1"/>
</dbReference>
<dbReference type="CDD" id="cd06558">
    <property type="entry name" value="crotonase-like"/>
    <property type="match status" value="1"/>
</dbReference>
<reference evidence="4 5" key="1">
    <citation type="submission" date="2015-01" db="EMBL/GenBank/DDBJ databases">
        <title>The Genome Sequence of Ochroconis gallopava CBS43764.</title>
        <authorList>
            <consortium name="The Broad Institute Genomics Platform"/>
            <person name="Cuomo C."/>
            <person name="de Hoog S."/>
            <person name="Gorbushina A."/>
            <person name="Stielow B."/>
            <person name="Teixiera M."/>
            <person name="Abouelleil A."/>
            <person name="Chapman S.B."/>
            <person name="Priest M."/>
            <person name="Young S.K."/>
            <person name="Wortman J."/>
            <person name="Nusbaum C."/>
            <person name="Birren B."/>
        </authorList>
    </citation>
    <scope>NUCLEOTIDE SEQUENCE [LARGE SCALE GENOMIC DNA]</scope>
    <source>
        <strain evidence="4 5">CBS 43764</strain>
    </source>
</reference>
<dbReference type="InterPro" id="IPR001753">
    <property type="entry name" value="Enoyl-CoA_hydra/iso"/>
</dbReference>
<dbReference type="STRING" id="253628.A0A0D2AQX9"/>
<comment type="pathway">
    <text evidence="1">Mycotoxin biosynthesis.</text>
</comment>
<keyword evidence="3" id="KW-0843">Virulence</keyword>
<protein>
    <submittedName>
        <fullName evidence="4">Uncharacterized protein</fullName>
    </submittedName>
</protein>
<comment type="similarity">
    <text evidence="2">Belongs to the enoyl-CoA hydratase/isomerase family.</text>
</comment>
<dbReference type="InterPro" id="IPR051053">
    <property type="entry name" value="ECH/Chromodomain_protein"/>
</dbReference>
<dbReference type="Proteomes" id="UP000053259">
    <property type="component" value="Unassembled WGS sequence"/>
</dbReference>
<dbReference type="InParanoid" id="A0A0D2AQX9"/>
<sequence>MATQFPSSYSAYADNNLTTLKLSHNPASSPTVTPVVVLTLYRPKNNNAFTRVMSDELVTTFELLDKDPRIKAIVITGHGRTFCAGADLEQGFGKFGVGGGGGGGSEERKDLSGALGHIRKPTIAAINGAAVGIGITLTLPFSIRVAYKDAKIGFIFAKRGLVLEAGSTFYLPRMVGLSTATYLATTGAILKANDRRLEGIIAETLDTPEATVKRAIEIAEDVSQNVSLVAGYACREMLLQGNDTLESSKKMETEVLSTLYSGKDLKEGVQAFLQKRAPNFPATLEHDLPRGLPRSKI</sequence>
<dbReference type="Gene3D" id="1.10.12.10">
    <property type="entry name" value="Lyase 2-enoyl-coa Hydratase, Chain A, domain 2"/>
    <property type="match status" value="1"/>
</dbReference>
<gene>
    <name evidence="4" type="ORF">PV09_07057</name>
</gene>
<dbReference type="AlphaFoldDB" id="A0A0D2AQX9"/>
<keyword evidence="5" id="KW-1185">Reference proteome</keyword>
<accession>A0A0D2AQX9</accession>
<dbReference type="InterPro" id="IPR029045">
    <property type="entry name" value="ClpP/crotonase-like_dom_sf"/>
</dbReference>
<evidence type="ECO:0000313" key="4">
    <source>
        <dbReference type="EMBL" id="KIW01584.1"/>
    </source>
</evidence>
<dbReference type="OrthoDB" id="2018133at2759"/>
<dbReference type="SUPFAM" id="SSF52096">
    <property type="entry name" value="ClpP/crotonase"/>
    <property type="match status" value="1"/>
</dbReference>